<name>A0AAX4P651_9CHLO</name>
<feature type="domain" description="Calcineurin-like phosphoesterase" evidence="1">
    <location>
        <begin position="1"/>
        <end position="214"/>
    </location>
</feature>
<dbReference type="InterPro" id="IPR004843">
    <property type="entry name" value="Calcineurin-like_PHP"/>
</dbReference>
<gene>
    <name evidence="2" type="ORF">HKI87_04g30350</name>
</gene>
<dbReference type="InterPro" id="IPR027629">
    <property type="entry name" value="DevT-like"/>
</dbReference>
<evidence type="ECO:0000313" key="3">
    <source>
        <dbReference type="Proteomes" id="UP001472866"/>
    </source>
</evidence>
<evidence type="ECO:0000313" key="2">
    <source>
        <dbReference type="EMBL" id="WZN61500.1"/>
    </source>
</evidence>
<keyword evidence="3" id="KW-1185">Reference proteome</keyword>
<dbReference type="AlphaFoldDB" id="A0AAX4P651"/>
<reference evidence="2 3" key="1">
    <citation type="submission" date="2024-03" db="EMBL/GenBank/DDBJ databases">
        <title>Complete genome sequence of the green alga Chloropicon roscoffensis RCC1871.</title>
        <authorList>
            <person name="Lemieux C."/>
            <person name="Pombert J.-F."/>
            <person name="Otis C."/>
            <person name="Turmel M."/>
        </authorList>
    </citation>
    <scope>NUCLEOTIDE SEQUENCE [LARGE SCALE GENOMIC DNA]</scope>
    <source>
        <strain evidence="2 3">RCC1871</strain>
    </source>
</reference>
<dbReference type="NCBIfam" id="TIGR04168">
    <property type="entry name" value="TIGR04168 family protein"/>
    <property type="match status" value="1"/>
</dbReference>
<organism evidence="2 3">
    <name type="scientific">Chloropicon roscoffensis</name>
    <dbReference type="NCBI Taxonomy" id="1461544"/>
    <lineage>
        <taxon>Eukaryota</taxon>
        <taxon>Viridiplantae</taxon>
        <taxon>Chlorophyta</taxon>
        <taxon>Chloropicophyceae</taxon>
        <taxon>Chloropicales</taxon>
        <taxon>Chloropicaceae</taxon>
        <taxon>Chloropicon</taxon>
    </lineage>
</organism>
<dbReference type="PANTHER" id="PTHR35769:SF2">
    <property type="entry name" value="CALCINEURIN-LIKE METALLO-PHOSPHOESTERASE SUPERFAMILY PROTEIN"/>
    <property type="match status" value="1"/>
</dbReference>
<protein>
    <submittedName>
        <fullName evidence="2">Metallophosphoesterase</fullName>
    </submittedName>
</protein>
<sequence length="304" mass="33849">MLIACVGDVHGLWNRESEEALSWLQPDLSLFVGDFGEEDVELVAEVARVPERKAVILGNHDAWYSASPTRRGNSVALDGVEEQLDILGDDHVGLSAKTLPDLGLSVVGCRPFSKGGGDWKRFSKFYRQLYGLRNFDDSATQIVGNSFAEPEHHRLIFLGHNGPTGLGSSADSPCGLDFRPEEGDFGDRDMEDAIRAVLEKGRRVPLAVFGHMHERLHRFALPRTSRRMFHLDKSSGVAYVNCAVVPRIREAEGDPKATQHNFVLVTMTAALEVERVESVWLQKNQGDGSFERVETTEWYNRESG</sequence>
<evidence type="ECO:0000259" key="1">
    <source>
        <dbReference type="Pfam" id="PF00149"/>
    </source>
</evidence>
<dbReference type="Gene3D" id="3.60.21.10">
    <property type="match status" value="1"/>
</dbReference>
<dbReference type="Proteomes" id="UP001472866">
    <property type="component" value="Chromosome 04"/>
</dbReference>
<accession>A0AAX4P651</accession>
<dbReference type="GO" id="GO:0016787">
    <property type="term" value="F:hydrolase activity"/>
    <property type="evidence" value="ECO:0007669"/>
    <property type="project" value="InterPro"/>
</dbReference>
<dbReference type="EMBL" id="CP151504">
    <property type="protein sequence ID" value="WZN61500.1"/>
    <property type="molecule type" value="Genomic_DNA"/>
</dbReference>
<proteinExistence type="predicted"/>
<dbReference type="SUPFAM" id="SSF56300">
    <property type="entry name" value="Metallo-dependent phosphatases"/>
    <property type="match status" value="1"/>
</dbReference>
<dbReference type="PANTHER" id="PTHR35769">
    <property type="entry name" value="CALCINEURIN-LIKE METALLO-PHOSPHOESTERASE SUPERFAMILY PROTEIN"/>
    <property type="match status" value="1"/>
</dbReference>
<dbReference type="InterPro" id="IPR029052">
    <property type="entry name" value="Metallo-depent_PP-like"/>
</dbReference>
<dbReference type="Pfam" id="PF00149">
    <property type="entry name" value="Metallophos"/>
    <property type="match status" value="1"/>
</dbReference>